<name>A0ABP9WU85_9GAMM</name>
<dbReference type="Gene3D" id="1.10.287.1490">
    <property type="match status" value="1"/>
</dbReference>
<feature type="compositionally biased region" description="Low complexity" evidence="2">
    <location>
        <begin position="222"/>
        <end position="261"/>
    </location>
</feature>
<keyword evidence="5" id="KW-1185">Reference proteome</keyword>
<evidence type="ECO:0000256" key="2">
    <source>
        <dbReference type="SAM" id="MobiDB-lite"/>
    </source>
</evidence>
<feature type="compositionally biased region" description="Polar residues" evidence="2">
    <location>
        <begin position="413"/>
        <end position="435"/>
    </location>
</feature>
<feature type="region of interest" description="Disordered" evidence="2">
    <location>
        <begin position="404"/>
        <end position="501"/>
    </location>
</feature>
<accession>A0ABP9WU85</accession>
<proteinExistence type="predicted"/>
<feature type="compositionally biased region" description="Low complexity" evidence="2">
    <location>
        <begin position="483"/>
        <end position="493"/>
    </location>
</feature>
<sequence>MAIPKCYSLILAGLLMVGMDTALAQSEASLTGEKNRLARMEQLQENRQVEIEELENELLSYDYKLEQAKEALEKARLKYEADRRELQLAKRDHLVNSTDDTERQLNKAEHGFAMAERGVDSRTRRVEFIQSNYDELNARLQEAREGIASGERRIQQQREKIDNLVAALLARAEEDRRKAALAEQVPVAASEAELPPPSVAGNPVVIPEQAEGMVPAEGGLEEASAAAPEASTEVLEASEASEVSGPALEEQPEAASPAQPAERTEGLAEAGSAGMPEEAQEVVREVDPELLDYVRRERQRLDRLLEDGDEGKETFRYLVLEPSRGESVPFESLGHDQYRLVAPVEAGRQTYKVNTWKFRRTIPEEDAQEPYVFILDARRLSRPRLVMYPQYALQSLEGAASQESVDARAVTGANESPQSRELSESPDQAQSQQPVGSEEPSAPTALQEAPAAEVPSEAGESQLESQVPAEPQLPANADGAAVPLESLEPLELPKQQESASP</sequence>
<evidence type="ECO:0000313" key="4">
    <source>
        <dbReference type="EMBL" id="GAA5525596.1"/>
    </source>
</evidence>
<dbReference type="Proteomes" id="UP001408594">
    <property type="component" value="Unassembled WGS sequence"/>
</dbReference>
<evidence type="ECO:0000313" key="5">
    <source>
        <dbReference type="Proteomes" id="UP001408594"/>
    </source>
</evidence>
<feature type="coiled-coil region" evidence="1">
    <location>
        <begin position="23"/>
        <end position="92"/>
    </location>
</feature>
<protein>
    <submittedName>
        <fullName evidence="4">Uncharacterized protein</fullName>
    </submittedName>
</protein>
<dbReference type="RefSeq" id="WP_345551412.1">
    <property type="nucleotide sequence ID" value="NZ_BAABRT010000017.1"/>
</dbReference>
<gene>
    <name evidence="4" type="ORF">Maes01_02167</name>
</gene>
<keyword evidence="3" id="KW-0732">Signal</keyword>
<feature type="region of interest" description="Disordered" evidence="2">
    <location>
        <begin position="222"/>
        <end position="282"/>
    </location>
</feature>
<keyword evidence="1" id="KW-0175">Coiled coil</keyword>
<organism evidence="4 5">
    <name type="scientific">Microbulbifer aestuariivivens</name>
    <dbReference type="NCBI Taxonomy" id="1908308"/>
    <lineage>
        <taxon>Bacteria</taxon>
        <taxon>Pseudomonadati</taxon>
        <taxon>Pseudomonadota</taxon>
        <taxon>Gammaproteobacteria</taxon>
        <taxon>Cellvibrionales</taxon>
        <taxon>Microbulbiferaceae</taxon>
        <taxon>Microbulbifer</taxon>
    </lineage>
</organism>
<evidence type="ECO:0000256" key="1">
    <source>
        <dbReference type="SAM" id="Coils"/>
    </source>
</evidence>
<feature type="signal peptide" evidence="3">
    <location>
        <begin position="1"/>
        <end position="24"/>
    </location>
</feature>
<comment type="caution">
    <text evidence="4">The sequence shown here is derived from an EMBL/GenBank/DDBJ whole genome shotgun (WGS) entry which is preliminary data.</text>
</comment>
<feature type="coiled-coil region" evidence="1">
    <location>
        <begin position="126"/>
        <end position="167"/>
    </location>
</feature>
<reference evidence="4 5" key="1">
    <citation type="submission" date="2024-02" db="EMBL/GenBank/DDBJ databases">
        <title>Microbulbifer aestuariivivens NBRC 112533.</title>
        <authorList>
            <person name="Ichikawa N."/>
            <person name="Katano-Makiyama Y."/>
            <person name="Hidaka K."/>
        </authorList>
    </citation>
    <scope>NUCLEOTIDE SEQUENCE [LARGE SCALE GENOMIC DNA]</scope>
    <source>
        <strain evidence="4 5">NBRC 112533</strain>
    </source>
</reference>
<dbReference type="EMBL" id="BAABRT010000017">
    <property type="protein sequence ID" value="GAA5525596.1"/>
    <property type="molecule type" value="Genomic_DNA"/>
</dbReference>
<feature type="chain" id="PRO_5046771791" evidence="3">
    <location>
        <begin position="25"/>
        <end position="501"/>
    </location>
</feature>
<evidence type="ECO:0000256" key="3">
    <source>
        <dbReference type="SAM" id="SignalP"/>
    </source>
</evidence>